<evidence type="ECO:0008006" key="3">
    <source>
        <dbReference type="Google" id="ProtNLM"/>
    </source>
</evidence>
<evidence type="ECO:0000313" key="1">
    <source>
        <dbReference type="EMBL" id="WCT10023.1"/>
    </source>
</evidence>
<reference evidence="1 2" key="1">
    <citation type="submission" date="2023-02" db="EMBL/GenBank/DDBJ databases">
        <title>Genome sequence of Mucilaginibacter jinjuensis strain KACC 16571.</title>
        <authorList>
            <person name="Kim S."/>
            <person name="Heo J."/>
            <person name="Kwon S.-W."/>
        </authorList>
    </citation>
    <scope>NUCLEOTIDE SEQUENCE [LARGE SCALE GENOMIC DNA]</scope>
    <source>
        <strain evidence="1 2">KACC 16571</strain>
    </source>
</reference>
<dbReference type="RefSeq" id="WP_273628122.1">
    <property type="nucleotide sequence ID" value="NZ_CP117167.1"/>
</dbReference>
<evidence type="ECO:0000313" key="2">
    <source>
        <dbReference type="Proteomes" id="UP001216139"/>
    </source>
</evidence>
<dbReference type="EMBL" id="CP117167">
    <property type="protein sequence ID" value="WCT10023.1"/>
    <property type="molecule type" value="Genomic_DNA"/>
</dbReference>
<organism evidence="1 2">
    <name type="scientific">Mucilaginibacter jinjuensis</name>
    <dbReference type="NCBI Taxonomy" id="1176721"/>
    <lineage>
        <taxon>Bacteria</taxon>
        <taxon>Pseudomonadati</taxon>
        <taxon>Bacteroidota</taxon>
        <taxon>Sphingobacteriia</taxon>
        <taxon>Sphingobacteriales</taxon>
        <taxon>Sphingobacteriaceae</taxon>
        <taxon>Mucilaginibacter</taxon>
    </lineage>
</organism>
<sequence>MESPNYILDVQLPITQDFKSLKSEALAYIQQHSGNEWTNLNASDPGVTILDQFCFALTELGYCNNFSVSDILTKPNGDLRVKNQFYLPEDILTTSPVTIIDYRKYVIDGIAPVNNAVIVPATNELSVISSIYQTYLLIDESITDGKTINDVCIAAFYYLNKNRNLGEIFLKPLPLQPVIQLVKGRIDIDNVKNLTTILSLIQDAVDNYIFPKIVPTGYDQLIAEGARSNIIYNGPLLDNGWISSDDLTDKRTQVYTIDLAHLIEDIKGVNAVSALSFTDTEKPTGSIIVTSSGQLLKIDIPKSVVHGLDIYCNGVKVQTESAALSPTILKSQQQDVSVVFGSTIDTEPALPRGKYRDINDYYSIQNTFPEIFGVGINGIDSNALDYQIAQSRQLKGYLTLFDQVLANQFSQLANVHRLFSFKNSLAGTPSDRANYYEEKDKYQREHGEYPVPYKVFSPTYFYQSLYDVPYIKPLLKNSNAFSFSMAIESDEQLDIDGWAAYKDDPYNPYIKGLMDFMEDETDSLTRRNDMLDHLLARHGESPMVVNAVINGSVYSGNSLKDQVIFKSLYLQNLGLLSYYRQRAYNYSGAHKISAEIPVLSPEDEEIILSGYTNDFIFNSKEIDKAEKLTEQDFINYSSIELKLNLLFGLKVAYKDFIAASYDNVANAGDIGLALWLMQERKGFLLIETNLLAQFADLVIIIKDDTTNMSWKIGDTFNYDQAVIIDRVLRLNPPVNVATQLQNGSLVISNTSFTAARQTSESTNKTWKPIQGTGYSFNVQISSGPEIGSFEDSPLFANRLELVFPAFIPAFNTLDFKNRLDLFLQDNLPVQTAYKYHFVEAAALKNWIPAFTNWHNSITYQSKVTTEIVTSQSEYTGILTTLLTELNLTDNE</sequence>
<proteinExistence type="predicted"/>
<name>A0ABY7T170_9SPHI</name>
<gene>
    <name evidence="1" type="ORF">PQO05_14920</name>
</gene>
<accession>A0ABY7T170</accession>
<protein>
    <recommendedName>
        <fullName evidence="3">Baseplate J-like protein</fullName>
    </recommendedName>
</protein>
<dbReference type="Proteomes" id="UP001216139">
    <property type="component" value="Chromosome"/>
</dbReference>
<keyword evidence="2" id="KW-1185">Reference proteome</keyword>